<dbReference type="EMBL" id="MGDI01000031">
    <property type="protein sequence ID" value="OGL52563.1"/>
    <property type="molecule type" value="Genomic_DNA"/>
</dbReference>
<dbReference type="AlphaFoldDB" id="A0A1F7SFJ6"/>
<accession>A0A1F7SFJ6</accession>
<proteinExistence type="predicted"/>
<evidence type="ECO:0008006" key="3">
    <source>
        <dbReference type="Google" id="ProtNLM"/>
    </source>
</evidence>
<comment type="caution">
    <text evidence="1">The sequence shown here is derived from an EMBL/GenBank/DDBJ whole genome shotgun (WGS) entry which is preliminary data.</text>
</comment>
<evidence type="ECO:0000313" key="1">
    <source>
        <dbReference type="EMBL" id="OGL52563.1"/>
    </source>
</evidence>
<organism evidence="1 2">
    <name type="scientific">Candidatus Schekmanbacteria bacterium RIFCSPLOWO2_12_FULL_38_15</name>
    <dbReference type="NCBI Taxonomy" id="1817883"/>
    <lineage>
        <taxon>Bacteria</taxon>
        <taxon>Candidatus Schekmaniibacteriota</taxon>
    </lineage>
</organism>
<reference evidence="1 2" key="1">
    <citation type="journal article" date="2016" name="Nat. Commun.">
        <title>Thousands of microbial genomes shed light on interconnected biogeochemical processes in an aquifer system.</title>
        <authorList>
            <person name="Anantharaman K."/>
            <person name="Brown C.T."/>
            <person name="Hug L.A."/>
            <person name="Sharon I."/>
            <person name="Castelle C.J."/>
            <person name="Probst A.J."/>
            <person name="Thomas B.C."/>
            <person name="Singh A."/>
            <person name="Wilkins M.J."/>
            <person name="Karaoz U."/>
            <person name="Brodie E.L."/>
            <person name="Williams K.H."/>
            <person name="Hubbard S.S."/>
            <person name="Banfield J.F."/>
        </authorList>
    </citation>
    <scope>NUCLEOTIDE SEQUENCE [LARGE SCALE GENOMIC DNA]</scope>
</reference>
<dbReference type="Gene3D" id="3.30.460.40">
    <property type="match status" value="1"/>
</dbReference>
<dbReference type="InterPro" id="IPR039498">
    <property type="entry name" value="NTP_transf_5"/>
</dbReference>
<dbReference type="Proteomes" id="UP000178082">
    <property type="component" value="Unassembled WGS sequence"/>
</dbReference>
<protein>
    <recommendedName>
        <fullName evidence="3">Nucleotidyltransferase</fullName>
    </recommendedName>
</protein>
<name>A0A1F7SFJ6_9BACT</name>
<sequence>MQKFFSVEPTNNLKLLPEEQFIINCLRSEFSGENDDDFVNFNFSNIDWNVVYEKSICWKTASLLYKIIKEKPSLLQHSGIPDNFLQQIKLAYLKACIVNETNFKNLFKVIEILHAAEIKVILLKGSHLAQFVYKGIGLRPMGDIDILIKKEDLDKAEKLLLQNGFKYSQLNQKVYSYFGIDQDVLKQTDLIRQYKKIHHHSHPFSNSKGIKHLEIHWTIADQNSPFDIAIEEIWKRAKRVKTNGTDMLVLSPEDLLLHLSLHISHNEKFKNHGLRPCCDIATIINHYSSGIDWNQLQSRACEWGVGKYLYLMLYLCKEILGLKIPNKLFDNLKPKPFSGKILLDAQNRILCHEKKKSIAPRIYKKFHSDISLSKKISYIFHEIFIPFNKLASRYSIPESSKRVYFYYFVRLILLLYRRSTHYASFFLYFLTHKKTDFYNYNLDTWLIPSDYKNTKKFN</sequence>
<evidence type="ECO:0000313" key="2">
    <source>
        <dbReference type="Proteomes" id="UP000178082"/>
    </source>
</evidence>
<dbReference type="Pfam" id="PF14907">
    <property type="entry name" value="NTP_transf_5"/>
    <property type="match status" value="1"/>
</dbReference>
<gene>
    <name evidence="1" type="ORF">A3G31_11375</name>
</gene>
<dbReference type="STRING" id="1817883.A3G31_11375"/>